<dbReference type="PANTHER" id="PTHR35011">
    <property type="entry name" value="2,3-DIKETO-L-GULONATE TRAP TRANSPORTER SMALL PERMEASE PROTEIN YIAM"/>
    <property type="match status" value="1"/>
</dbReference>
<dbReference type="InterPro" id="IPR007387">
    <property type="entry name" value="TRAP_DctQ"/>
</dbReference>
<evidence type="ECO:0000259" key="10">
    <source>
        <dbReference type="Pfam" id="PF04290"/>
    </source>
</evidence>
<evidence type="ECO:0000256" key="5">
    <source>
        <dbReference type="ARBA" id="ARBA00022692"/>
    </source>
</evidence>
<comment type="subcellular location">
    <subcellularLocation>
        <location evidence="1 9">Cell inner membrane</location>
        <topology evidence="1 9">Multi-pass membrane protein</topology>
    </subcellularLocation>
</comment>
<evidence type="ECO:0000256" key="2">
    <source>
        <dbReference type="ARBA" id="ARBA00022448"/>
    </source>
</evidence>
<dbReference type="RefSeq" id="WP_103224595.1">
    <property type="nucleotide sequence ID" value="NZ_PPCN01000011.1"/>
</dbReference>
<reference evidence="11 12" key="1">
    <citation type="submission" date="2018-01" db="EMBL/GenBank/DDBJ databases">
        <title>Genomic Encyclopedia of Archaeal and Bacterial Type Strains, Phase II (KMG-II): from individual species to whole genera.</title>
        <authorList>
            <person name="Goeker M."/>
        </authorList>
    </citation>
    <scope>NUCLEOTIDE SEQUENCE [LARGE SCALE GENOMIC DNA]</scope>
    <source>
        <strain evidence="11 12">DSM 17023</strain>
    </source>
</reference>
<accession>A0A2S3UMN7</accession>
<evidence type="ECO:0000256" key="3">
    <source>
        <dbReference type="ARBA" id="ARBA00022475"/>
    </source>
</evidence>
<keyword evidence="4 9" id="KW-0997">Cell inner membrane</keyword>
<dbReference type="PANTHER" id="PTHR35011:SF10">
    <property type="entry name" value="TRAP TRANSPORTER SMALL PERMEASE PROTEIN"/>
    <property type="match status" value="1"/>
</dbReference>
<feature type="transmembrane region" description="Helical" evidence="9">
    <location>
        <begin position="14"/>
        <end position="38"/>
    </location>
</feature>
<dbReference type="EMBL" id="PPCN01000011">
    <property type="protein sequence ID" value="POF28965.1"/>
    <property type="molecule type" value="Genomic_DNA"/>
</dbReference>
<comment type="function">
    <text evidence="9">Part of the tripartite ATP-independent periplasmic (TRAP) transport system.</text>
</comment>
<evidence type="ECO:0000256" key="1">
    <source>
        <dbReference type="ARBA" id="ARBA00004429"/>
    </source>
</evidence>
<proteinExistence type="inferred from homology"/>
<evidence type="ECO:0000256" key="6">
    <source>
        <dbReference type="ARBA" id="ARBA00022989"/>
    </source>
</evidence>
<dbReference type="OrthoDB" id="2877624at2"/>
<comment type="similarity">
    <text evidence="8 9">Belongs to the TRAP transporter small permease family.</text>
</comment>
<feature type="domain" description="Tripartite ATP-independent periplasmic transporters DctQ component" evidence="10">
    <location>
        <begin position="29"/>
        <end position="160"/>
    </location>
</feature>
<dbReference type="AlphaFoldDB" id="A0A2S3UMN7"/>
<keyword evidence="7 9" id="KW-0472">Membrane</keyword>
<evidence type="ECO:0000256" key="9">
    <source>
        <dbReference type="RuleBase" id="RU369079"/>
    </source>
</evidence>
<evidence type="ECO:0000313" key="12">
    <source>
        <dbReference type="Proteomes" id="UP000236959"/>
    </source>
</evidence>
<keyword evidence="5 9" id="KW-0812">Transmembrane</keyword>
<gene>
    <name evidence="11" type="ORF">CLV41_111217</name>
</gene>
<evidence type="ECO:0000256" key="8">
    <source>
        <dbReference type="ARBA" id="ARBA00038436"/>
    </source>
</evidence>
<protein>
    <recommendedName>
        <fullName evidence="9">TRAP transporter small permease protein</fullName>
    </recommendedName>
</protein>
<dbReference type="GO" id="GO:0015740">
    <property type="term" value="P:C4-dicarboxylate transport"/>
    <property type="evidence" value="ECO:0007669"/>
    <property type="project" value="TreeGrafter"/>
</dbReference>
<evidence type="ECO:0000313" key="11">
    <source>
        <dbReference type="EMBL" id="POF28965.1"/>
    </source>
</evidence>
<dbReference type="GO" id="GO:0005886">
    <property type="term" value="C:plasma membrane"/>
    <property type="evidence" value="ECO:0007669"/>
    <property type="project" value="UniProtKB-SubCell"/>
</dbReference>
<feature type="transmembrane region" description="Helical" evidence="9">
    <location>
        <begin position="92"/>
        <end position="113"/>
    </location>
</feature>
<name>A0A2S3UMN7_9HYPH</name>
<comment type="subunit">
    <text evidence="9">The complex comprises the extracytoplasmic solute receptor protein and the two transmembrane proteins.</text>
</comment>
<feature type="transmembrane region" description="Helical" evidence="9">
    <location>
        <begin position="50"/>
        <end position="71"/>
    </location>
</feature>
<sequence length="172" mass="18919">MSLFDRIWRGYGRFLYGCGLVAGYTTFAMMLLVIANAASRFLFNSPVSGAFEITETMLTVLVFLSLALTQYEGGHIRVVLLTQRLPGGLQKIARLAALALGAAFFAWCAYAAWGYTLASYAIGEQQWGAVRYPLYPVKFMVFFGLTLLAVQYVLGLVREATGTEQAEELASK</sequence>
<feature type="transmembrane region" description="Helical" evidence="9">
    <location>
        <begin position="133"/>
        <end position="154"/>
    </location>
</feature>
<comment type="caution">
    <text evidence="11">The sequence shown here is derived from an EMBL/GenBank/DDBJ whole genome shotgun (WGS) entry which is preliminary data.</text>
</comment>
<keyword evidence="2 9" id="KW-0813">Transport</keyword>
<keyword evidence="3" id="KW-1003">Cell membrane</keyword>
<keyword evidence="12" id="KW-1185">Reference proteome</keyword>
<dbReference type="Pfam" id="PF04290">
    <property type="entry name" value="DctQ"/>
    <property type="match status" value="1"/>
</dbReference>
<evidence type="ECO:0000256" key="4">
    <source>
        <dbReference type="ARBA" id="ARBA00022519"/>
    </source>
</evidence>
<dbReference type="Proteomes" id="UP000236959">
    <property type="component" value="Unassembled WGS sequence"/>
</dbReference>
<dbReference type="GO" id="GO:0022857">
    <property type="term" value="F:transmembrane transporter activity"/>
    <property type="evidence" value="ECO:0007669"/>
    <property type="project" value="UniProtKB-UniRule"/>
</dbReference>
<keyword evidence="6 9" id="KW-1133">Transmembrane helix</keyword>
<evidence type="ECO:0000256" key="7">
    <source>
        <dbReference type="ARBA" id="ARBA00023136"/>
    </source>
</evidence>
<dbReference type="InterPro" id="IPR055348">
    <property type="entry name" value="DctQ"/>
</dbReference>
<organism evidence="11 12">
    <name type="scientific">Roseibium marinum</name>
    <dbReference type="NCBI Taxonomy" id="281252"/>
    <lineage>
        <taxon>Bacteria</taxon>
        <taxon>Pseudomonadati</taxon>
        <taxon>Pseudomonadota</taxon>
        <taxon>Alphaproteobacteria</taxon>
        <taxon>Hyphomicrobiales</taxon>
        <taxon>Stappiaceae</taxon>
        <taxon>Roseibium</taxon>
    </lineage>
</organism>